<dbReference type="InterPro" id="IPR041490">
    <property type="entry name" value="KstR2_TetR_C"/>
</dbReference>
<name>A0A0F9BIV3_9ZZZZ</name>
<feature type="non-terminal residue" evidence="2">
    <location>
        <position position="1"/>
    </location>
</feature>
<organism evidence="2">
    <name type="scientific">marine sediment metagenome</name>
    <dbReference type="NCBI Taxonomy" id="412755"/>
    <lineage>
        <taxon>unclassified sequences</taxon>
        <taxon>metagenomes</taxon>
        <taxon>ecological metagenomes</taxon>
    </lineage>
</organism>
<comment type="caution">
    <text evidence="2">The sequence shown here is derived from an EMBL/GenBank/DDBJ whole genome shotgun (WGS) entry which is preliminary data.</text>
</comment>
<dbReference type="AlphaFoldDB" id="A0A0F9BIV3"/>
<feature type="domain" description="HTH-type transcriptional repressor KstR2 C-terminal" evidence="1">
    <location>
        <begin position="4"/>
        <end position="86"/>
    </location>
</feature>
<dbReference type="Pfam" id="PF17932">
    <property type="entry name" value="TetR_C_24"/>
    <property type="match status" value="1"/>
</dbReference>
<gene>
    <name evidence="2" type="ORF">LCGC14_2442060</name>
</gene>
<reference evidence="2" key="1">
    <citation type="journal article" date="2015" name="Nature">
        <title>Complex archaea that bridge the gap between prokaryotes and eukaryotes.</title>
        <authorList>
            <person name="Spang A."/>
            <person name="Saw J.H."/>
            <person name="Jorgensen S.L."/>
            <person name="Zaremba-Niedzwiedzka K."/>
            <person name="Martijn J."/>
            <person name="Lind A.E."/>
            <person name="van Eijk R."/>
            <person name="Schleper C."/>
            <person name="Guy L."/>
            <person name="Ettema T.J."/>
        </authorList>
    </citation>
    <scope>NUCLEOTIDE SEQUENCE</scope>
</reference>
<sequence>PIAKADAALLTVLRTFARHRALARVFMLEALGAGRDFHRRMAEIRNEFAAVIQRHLAQAVQQGVIEPIDTEIAGRVWFGALNEVIINWVLSGRPERLEDAYAALRPLLMRSVGVAERPHRPAEEL</sequence>
<accession>A0A0F9BIV3</accession>
<dbReference type="Gene3D" id="1.10.357.10">
    <property type="entry name" value="Tetracycline Repressor, domain 2"/>
    <property type="match status" value="1"/>
</dbReference>
<dbReference type="InterPro" id="IPR036271">
    <property type="entry name" value="Tet_transcr_reg_TetR-rel_C_sf"/>
</dbReference>
<dbReference type="SUPFAM" id="SSF48498">
    <property type="entry name" value="Tetracyclin repressor-like, C-terminal domain"/>
    <property type="match status" value="1"/>
</dbReference>
<evidence type="ECO:0000259" key="1">
    <source>
        <dbReference type="Pfam" id="PF17932"/>
    </source>
</evidence>
<protein>
    <recommendedName>
        <fullName evidence="1">HTH-type transcriptional repressor KstR2 C-terminal domain-containing protein</fullName>
    </recommendedName>
</protein>
<dbReference type="EMBL" id="LAZR01037604">
    <property type="protein sequence ID" value="KKL21775.1"/>
    <property type="molecule type" value="Genomic_DNA"/>
</dbReference>
<evidence type="ECO:0000313" key="2">
    <source>
        <dbReference type="EMBL" id="KKL21775.1"/>
    </source>
</evidence>
<proteinExistence type="predicted"/>